<comment type="caution">
    <text evidence="1">The sequence shown here is derived from an EMBL/GenBank/DDBJ whole genome shotgun (WGS) entry which is preliminary data.</text>
</comment>
<dbReference type="EMBL" id="JYON01000037">
    <property type="protein sequence ID" value="KJH69666.1"/>
    <property type="molecule type" value="Genomic_DNA"/>
</dbReference>
<reference evidence="1 2" key="1">
    <citation type="submission" date="2015-02" db="EMBL/GenBank/DDBJ databases">
        <title>Draft genome of a novel marine cyanobacterium (Chroococcales) isolated from South Atlantic Ocean.</title>
        <authorList>
            <person name="Rigonato J."/>
            <person name="Alvarenga D.O."/>
            <person name="Branco L.H."/>
            <person name="Varani A.M."/>
            <person name="Brandini F.P."/>
            <person name="Fiore M.F."/>
        </authorList>
    </citation>
    <scope>NUCLEOTIDE SEQUENCE [LARGE SCALE GENOMIC DNA]</scope>
    <source>
        <strain evidence="1 2">CENA595</strain>
    </source>
</reference>
<protein>
    <submittedName>
        <fullName evidence="1">Uncharacterized protein</fullName>
    </submittedName>
</protein>
<gene>
    <name evidence="1" type="ORF">UH38_22845</name>
</gene>
<name>A0A0D8ZR16_9CYAN</name>
<accession>A0A0D8ZR16</accession>
<evidence type="ECO:0000313" key="1">
    <source>
        <dbReference type="EMBL" id="KJH69666.1"/>
    </source>
</evidence>
<proteinExistence type="predicted"/>
<dbReference type="AlphaFoldDB" id="A0A0D8ZR16"/>
<dbReference type="Proteomes" id="UP000032452">
    <property type="component" value="Unassembled WGS sequence"/>
</dbReference>
<organism evidence="1 2">
    <name type="scientific">Aliterella atlantica CENA595</name>
    <dbReference type="NCBI Taxonomy" id="1618023"/>
    <lineage>
        <taxon>Bacteria</taxon>
        <taxon>Bacillati</taxon>
        <taxon>Cyanobacteriota</taxon>
        <taxon>Cyanophyceae</taxon>
        <taxon>Chroococcidiopsidales</taxon>
        <taxon>Aliterellaceae</taxon>
        <taxon>Aliterella</taxon>
    </lineage>
</organism>
<keyword evidence="2" id="KW-1185">Reference proteome</keyword>
<dbReference type="STRING" id="1618023.UH38_22845"/>
<evidence type="ECO:0000313" key="2">
    <source>
        <dbReference type="Proteomes" id="UP000032452"/>
    </source>
</evidence>
<sequence>MSSIGNFPVLKDSKARGARSQACEFHKMDRKKAPRAIRTSRRHPCPIDINCELVAAERGKTCPNRNYCKSVAAPWEFPYNRSTLPDGTEVLIVSFSFLSPYRATYQEAGWYASQELPYFYAVLPEDNKPMLVVAIDPIGHGAKKIIECGWQNAEDLTDDFYIAYWFYRIEIPKCNRPHCILPPNY</sequence>